<dbReference type="Proteomes" id="UP000035680">
    <property type="component" value="Unassembled WGS sequence"/>
</dbReference>
<reference evidence="2" key="2">
    <citation type="submission" date="2015-08" db="UniProtKB">
        <authorList>
            <consortium name="WormBaseParasite"/>
        </authorList>
    </citation>
    <scope>IDENTIFICATION</scope>
</reference>
<name>A0A0K0FFA5_STRVS</name>
<reference evidence="1" key="1">
    <citation type="submission" date="2014-07" db="EMBL/GenBank/DDBJ databases">
        <authorList>
            <person name="Martin A.A"/>
            <person name="De Silva N."/>
        </authorList>
    </citation>
    <scope>NUCLEOTIDE SEQUENCE</scope>
</reference>
<sequence length="326" mass="38011">MVSLNNINNFIFVTFFKTITEKIENDKETSGPLTAAEKKRGNMDLMNLIIRNIENVEDISNIAKSCKPFNINSEIALHRNENYPFPKSIKHVHLICGEENIDWMANALRNFNHYELESLTLGFGRDSAEFLTADYMKSIVSIMRDFKEIKFPLRYAGVLPSNEYFEQTLSYFSRDESCDIIADINFNVAKCDVNIWASNDPPTREENDALNFNLYENVSLDERIDFESHYPIMNVINNLIKEDEINRNHLLDWPKLNFLCVNFELPDESERGLLDAIDKNIPRKPEQFLLKQDLMIDGLNMWQITIQKNINCASIFNDIFDDSYIF</sequence>
<keyword evidence="1" id="KW-1185">Reference proteome</keyword>
<organism evidence="1 2">
    <name type="scientific">Strongyloides venezuelensis</name>
    <name type="common">Threadworm</name>
    <dbReference type="NCBI Taxonomy" id="75913"/>
    <lineage>
        <taxon>Eukaryota</taxon>
        <taxon>Metazoa</taxon>
        <taxon>Ecdysozoa</taxon>
        <taxon>Nematoda</taxon>
        <taxon>Chromadorea</taxon>
        <taxon>Rhabditida</taxon>
        <taxon>Tylenchina</taxon>
        <taxon>Panagrolaimomorpha</taxon>
        <taxon>Strongyloidoidea</taxon>
        <taxon>Strongyloididae</taxon>
        <taxon>Strongyloides</taxon>
    </lineage>
</organism>
<proteinExistence type="predicted"/>
<evidence type="ECO:0000313" key="2">
    <source>
        <dbReference type="WBParaSite" id="SVE_0754700.1"/>
    </source>
</evidence>
<evidence type="ECO:0000313" key="1">
    <source>
        <dbReference type="Proteomes" id="UP000035680"/>
    </source>
</evidence>
<dbReference type="WBParaSite" id="SVE_0754700.1">
    <property type="protein sequence ID" value="SVE_0754700.1"/>
    <property type="gene ID" value="SVE_0754700"/>
</dbReference>
<accession>A0A0K0FFA5</accession>
<protein>
    <submittedName>
        <fullName evidence="2">Uncharacterized protein</fullName>
    </submittedName>
</protein>
<dbReference type="AlphaFoldDB" id="A0A0K0FFA5"/>